<reference evidence="2" key="1">
    <citation type="journal article" date="2014" name="Int. J. Syst. Evol. Microbiol.">
        <title>Complete genome sequence of Corynebacterium casei LMG S-19264T (=DSM 44701T), isolated from a smear-ripened cheese.</title>
        <authorList>
            <consortium name="US DOE Joint Genome Institute (JGI-PGF)"/>
            <person name="Walter F."/>
            <person name="Albersmeier A."/>
            <person name="Kalinowski J."/>
            <person name="Ruckert C."/>
        </authorList>
    </citation>
    <scope>NUCLEOTIDE SEQUENCE</scope>
    <source>
        <strain evidence="2">JCM 4369</strain>
    </source>
</reference>
<evidence type="ECO:0000313" key="3">
    <source>
        <dbReference type="Proteomes" id="UP000618795"/>
    </source>
</evidence>
<protein>
    <submittedName>
        <fullName evidence="2">Uncharacterized protein</fullName>
    </submittedName>
</protein>
<gene>
    <name evidence="2" type="ORF">GCM10010260_73120</name>
</gene>
<reference evidence="2" key="2">
    <citation type="submission" date="2020-09" db="EMBL/GenBank/DDBJ databases">
        <authorList>
            <person name="Sun Q."/>
            <person name="Ohkuma M."/>
        </authorList>
    </citation>
    <scope>NUCLEOTIDE SEQUENCE</scope>
    <source>
        <strain evidence="2">JCM 4369</strain>
    </source>
</reference>
<dbReference type="EMBL" id="BMTD01000024">
    <property type="protein sequence ID" value="GGV22244.1"/>
    <property type="molecule type" value="Genomic_DNA"/>
</dbReference>
<name>A0A918MFN4_9ACTN</name>
<dbReference type="AlphaFoldDB" id="A0A918MFN4"/>
<evidence type="ECO:0000256" key="1">
    <source>
        <dbReference type="SAM" id="MobiDB-lite"/>
    </source>
</evidence>
<organism evidence="2 3">
    <name type="scientific">Streptomyces filipinensis</name>
    <dbReference type="NCBI Taxonomy" id="66887"/>
    <lineage>
        <taxon>Bacteria</taxon>
        <taxon>Bacillati</taxon>
        <taxon>Actinomycetota</taxon>
        <taxon>Actinomycetes</taxon>
        <taxon>Kitasatosporales</taxon>
        <taxon>Streptomycetaceae</taxon>
        <taxon>Streptomyces</taxon>
    </lineage>
</organism>
<sequence length="109" mass="10879">MPAGSMLWPPRMIRSLARPDEAVGVDTGEIARVQPAVADLPGGLQARPLGCVLGDVAGEDHRTADGEHAGGAGRQVAPLAGVRVDPYGPDPLVGQAPADTAGPGVTGQA</sequence>
<keyword evidence="3" id="KW-1185">Reference proteome</keyword>
<feature type="region of interest" description="Disordered" evidence="1">
    <location>
        <begin position="81"/>
        <end position="109"/>
    </location>
</feature>
<proteinExistence type="predicted"/>
<comment type="caution">
    <text evidence="2">The sequence shown here is derived from an EMBL/GenBank/DDBJ whole genome shotgun (WGS) entry which is preliminary data.</text>
</comment>
<accession>A0A918MFN4</accession>
<dbReference type="Proteomes" id="UP000618795">
    <property type="component" value="Unassembled WGS sequence"/>
</dbReference>
<evidence type="ECO:0000313" key="2">
    <source>
        <dbReference type="EMBL" id="GGV22244.1"/>
    </source>
</evidence>